<dbReference type="PANTHER" id="PTHR21666">
    <property type="entry name" value="PEPTIDASE-RELATED"/>
    <property type="match status" value="1"/>
</dbReference>
<organism evidence="3 4">
    <name type="scientific">Rhodanobacter glycinis</name>
    <dbReference type="NCBI Taxonomy" id="582702"/>
    <lineage>
        <taxon>Bacteria</taxon>
        <taxon>Pseudomonadati</taxon>
        <taxon>Pseudomonadota</taxon>
        <taxon>Gammaproteobacteria</taxon>
        <taxon>Lysobacterales</taxon>
        <taxon>Rhodanobacteraceae</taxon>
        <taxon>Rhodanobacter</taxon>
    </lineage>
</organism>
<feature type="domain" description="M23ase beta-sheet core" evidence="2">
    <location>
        <begin position="225"/>
        <end position="320"/>
    </location>
</feature>
<evidence type="ECO:0000313" key="4">
    <source>
        <dbReference type="Proteomes" id="UP000319486"/>
    </source>
</evidence>
<accession>A0A502F851</accession>
<dbReference type="Proteomes" id="UP000319486">
    <property type="component" value="Unassembled WGS sequence"/>
</dbReference>
<dbReference type="Gene3D" id="2.70.70.10">
    <property type="entry name" value="Glucose Permease (Domain IIA)"/>
    <property type="match status" value="1"/>
</dbReference>
<sequence>MIRLLLLMLLACLSMPVASATLHQSFDLQVPQAPTAVTIGGQRQLVYELHATNYAGVGMVPTKLEVLDADAPEKPLASWAGPTLLARMAIAGTDQSPDTHGMPAGVQAVIYVEVTLPAGTRVPRQLIHRLTYETTTAHGREPGDVAGGVVAVDQRAPVVLAPPLRGGPWLAIYDASVPRGHRRVMFALDGRARIPARFAIDWFRLDASGRHVRGDEQAVTNWLGYGADVLAVADARVIATRNDYPESPTLKNPRHPLGEGSGNFVSLDLGQGRYAHYEHLRPGSVRVHAGEHVQRGQVIGALGFSGDSTGPHLHFHVSDGAAPLAGEGLPFVIAGYDVLGDYPNLDDFDAGRPWRALPAHAAHGRRQDMPAPSAVVEFPGK</sequence>
<dbReference type="GO" id="GO:0004222">
    <property type="term" value="F:metalloendopeptidase activity"/>
    <property type="evidence" value="ECO:0007669"/>
    <property type="project" value="TreeGrafter"/>
</dbReference>
<protein>
    <submittedName>
        <fullName evidence="3">M23 family metallopeptidase</fullName>
    </submittedName>
</protein>
<gene>
    <name evidence="3" type="ORF">EAH88_15550</name>
</gene>
<dbReference type="AlphaFoldDB" id="A0A502F851"/>
<name>A0A502F851_9GAMM</name>
<dbReference type="InterPro" id="IPR050570">
    <property type="entry name" value="Cell_wall_metabolism_enzyme"/>
</dbReference>
<reference evidence="3 4" key="1">
    <citation type="journal article" date="2019" name="Environ. Microbiol.">
        <title>Species interactions and distinct microbial communities in high Arctic permafrost affected cryosols are associated with the CH4 and CO2 gas fluxes.</title>
        <authorList>
            <person name="Altshuler I."/>
            <person name="Hamel J."/>
            <person name="Turney S."/>
            <person name="Magnuson E."/>
            <person name="Levesque R."/>
            <person name="Greer C."/>
            <person name="Whyte L.G."/>
        </authorList>
    </citation>
    <scope>NUCLEOTIDE SEQUENCE [LARGE SCALE GENOMIC DNA]</scope>
    <source>
        <strain evidence="3 4">S13Y</strain>
    </source>
</reference>
<comment type="caution">
    <text evidence="3">The sequence shown here is derived from an EMBL/GenBank/DDBJ whole genome shotgun (WGS) entry which is preliminary data.</text>
</comment>
<dbReference type="CDD" id="cd12797">
    <property type="entry name" value="M23_peptidase"/>
    <property type="match status" value="1"/>
</dbReference>
<keyword evidence="4" id="KW-1185">Reference proteome</keyword>
<evidence type="ECO:0000313" key="3">
    <source>
        <dbReference type="EMBL" id="TPG05378.1"/>
    </source>
</evidence>
<feature type="chain" id="PRO_5030107332" evidence="1">
    <location>
        <begin position="21"/>
        <end position="381"/>
    </location>
</feature>
<keyword evidence="1" id="KW-0732">Signal</keyword>
<dbReference type="EMBL" id="RCZO01000010">
    <property type="protein sequence ID" value="TPG05378.1"/>
    <property type="molecule type" value="Genomic_DNA"/>
</dbReference>
<dbReference type="OrthoDB" id="5489603at2"/>
<dbReference type="SUPFAM" id="SSF51261">
    <property type="entry name" value="Duplicated hybrid motif"/>
    <property type="match status" value="1"/>
</dbReference>
<dbReference type="InterPro" id="IPR016047">
    <property type="entry name" value="M23ase_b-sheet_dom"/>
</dbReference>
<dbReference type="InterPro" id="IPR011055">
    <property type="entry name" value="Dup_hybrid_motif"/>
</dbReference>
<dbReference type="PANTHER" id="PTHR21666:SF270">
    <property type="entry name" value="MUREIN HYDROLASE ACTIVATOR ENVC"/>
    <property type="match status" value="1"/>
</dbReference>
<evidence type="ECO:0000256" key="1">
    <source>
        <dbReference type="SAM" id="SignalP"/>
    </source>
</evidence>
<proteinExistence type="predicted"/>
<dbReference type="RefSeq" id="WP_140654396.1">
    <property type="nucleotide sequence ID" value="NZ_RCZB01000007.1"/>
</dbReference>
<dbReference type="STRING" id="582702.SAMN05192579_11154"/>
<dbReference type="Pfam" id="PF01551">
    <property type="entry name" value="Peptidase_M23"/>
    <property type="match status" value="1"/>
</dbReference>
<evidence type="ECO:0000259" key="2">
    <source>
        <dbReference type="Pfam" id="PF01551"/>
    </source>
</evidence>
<feature type="signal peptide" evidence="1">
    <location>
        <begin position="1"/>
        <end position="20"/>
    </location>
</feature>